<reference evidence="11 12" key="1">
    <citation type="submission" date="2019-10" db="EMBL/GenBank/DDBJ databases">
        <title>Rubrobacter sp nov SCSIO 52915 isolated from a deep-sea sediment in the South China Sea.</title>
        <authorList>
            <person name="Chen R.W."/>
        </authorList>
    </citation>
    <scope>NUCLEOTIDE SEQUENCE [LARGE SCALE GENOMIC DNA]</scope>
    <source>
        <strain evidence="11 12">SCSIO 52915</strain>
    </source>
</reference>
<organism evidence="11 12">
    <name type="scientific">Rubrobacter marinus</name>
    <dbReference type="NCBI Taxonomy" id="2653852"/>
    <lineage>
        <taxon>Bacteria</taxon>
        <taxon>Bacillati</taxon>
        <taxon>Actinomycetota</taxon>
        <taxon>Rubrobacteria</taxon>
        <taxon>Rubrobacterales</taxon>
        <taxon>Rubrobacteraceae</taxon>
        <taxon>Rubrobacter</taxon>
    </lineage>
</organism>
<dbReference type="Gene3D" id="3.30.160.70">
    <property type="entry name" value="Methylated DNA-protein cysteine methyltransferase domain"/>
    <property type="match status" value="1"/>
</dbReference>
<dbReference type="InterPro" id="IPR001497">
    <property type="entry name" value="MethylDNA_cys_MeTrfase_AS"/>
</dbReference>
<dbReference type="PANTHER" id="PTHR10815:SF5">
    <property type="entry name" value="METHYLATED-DNA--PROTEIN-CYSTEINE METHYLTRANSFERASE"/>
    <property type="match status" value="1"/>
</dbReference>
<evidence type="ECO:0000256" key="1">
    <source>
        <dbReference type="ARBA" id="ARBA00001286"/>
    </source>
</evidence>
<feature type="active site" description="Nucleophile; methyl group acceptor" evidence="9">
    <location>
        <position position="132"/>
    </location>
</feature>
<comment type="function">
    <text evidence="9">Involved in the cellular defense against the biological effects of O6-methylguanine (O6-MeG) and O4-methylthymine (O4-MeT) in DNA. Repairs the methylated nucleobase in DNA by stoichiometrically transferring the methyl group to a cysteine residue in the enzyme. This is a suicide reaction: the enzyme is irreversibly inactivated.</text>
</comment>
<keyword evidence="3 9" id="KW-0963">Cytoplasm</keyword>
<evidence type="ECO:0000256" key="7">
    <source>
        <dbReference type="ARBA" id="ARBA00023204"/>
    </source>
</evidence>
<dbReference type="GO" id="GO:0006307">
    <property type="term" value="P:DNA alkylation repair"/>
    <property type="evidence" value="ECO:0007669"/>
    <property type="project" value="UniProtKB-UniRule"/>
</dbReference>
<dbReference type="CDD" id="cd06445">
    <property type="entry name" value="ATase"/>
    <property type="match status" value="1"/>
</dbReference>
<accession>A0A6G8Q2V6</accession>
<dbReference type="HAMAP" id="MF_00772">
    <property type="entry name" value="OGT"/>
    <property type="match status" value="1"/>
</dbReference>
<dbReference type="PANTHER" id="PTHR10815">
    <property type="entry name" value="METHYLATED-DNA--PROTEIN-CYSTEINE METHYLTRANSFERASE"/>
    <property type="match status" value="1"/>
</dbReference>
<comment type="similarity">
    <text evidence="2 9">Belongs to the MGMT family.</text>
</comment>
<evidence type="ECO:0000256" key="4">
    <source>
        <dbReference type="ARBA" id="ARBA00022603"/>
    </source>
</evidence>
<evidence type="ECO:0000259" key="10">
    <source>
        <dbReference type="Pfam" id="PF01035"/>
    </source>
</evidence>
<sequence length="176" mass="19006">METVESPAGPLALAVDGEGALLWLQFVEGDYEWTVEGELEEEGYRVGEDAGRTARAREELLEYHAGERREFGVPFVLRGTEWQKAVWGALARIPYGETRTYGDIAATLGRPRSSRAVGRANATNRLPLVVPCHRVIGADGSLTGFAGGMHLKVRLLEHEARVLGGEDAGMVTSSGA</sequence>
<feature type="domain" description="Methylated-DNA-[protein]-cysteine S-methyltransferase DNA binding" evidence="10">
    <location>
        <begin position="82"/>
        <end position="160"/>
    </location>
</feature>
<evidence type="ECO:0000256" key="3">
    <source>
        <dbReference type="ARBA" id="ARBA00022490"/>
    </source>
</evidence>
<dbReference type="NCBIfam" id="TIGR00589">
    <property type="entry name" value="ogt"/>
    <property type="match status" value="1"/>
</dbReference>
<keyword evidence="5 9" id="KW-0808">Transferase</keyword>
<evidence type="ECO:0000256" key="2">
    <source>
        <dbReference type="ARBA" id="ARBA00008711"/>
    </source>
</evidence>
<keyword evidence="4 9" id="KW-0489">Methyltransferase</keyword>
<dbReference type="EC" id="2.1.1.63" evidence="9"/>
<dbReference type="Proteomes" id="UP000502706">
    <property type="component" value="Chromosome"/>
</dbReference>
<protein>
    <recommendedName>
        <fullName evidence="9">Methylated-DNA--protein-cysteine methyltransferase</fullName>
        <ecNumber evidence="9">2.1.1.63</ecNumber>
    </recommendedName>
    <alternativeName>
        <fullName evidence="9">6-O-methylguanine-DNA methyltransferase</fullName>
        <shortName evidence="9">MGMT</shortName>
    </alternativeName>
    <alternativeName>
        <fullName evidence="9">O-6-methylguanine-DNA-alkyltransferase</fullName>
    </alternativeName>
</protein>
<dbReference type="GO" id="GO:0003908">
    <property type="term" value="F:methylated-DNA-[protein]-cysteine S-methyltransferase activity"/>
    <property type="evidence" value="ECO:0007669"/>
    <property type="project" value="UniProtKB-UniRule"/>
</dbReference>
<dbReference type="EMBL" id="CP045121">
    <property type="protein sequence ID" value="QIN80811.1"/>
    <property type="molecule type" value="Genomic_DNA"/>
</dbReference>
<evidence type="ECO:0000256" key="5">
    <source>
        <dbReference type="ARBA" id="ARBA00022679"/>
    </source>
</evidence>
<comment type="miscellaneous">
    <text evidence="9">This enzyme catalyzes only one turnover and therefore is not strictly catalytic. According to one definition, an enzyme is a biocatalyst that acts repeatedly and over many reaction cycles.</text>
</comment>
<proteinExistence type="inferred from homology"/>
<evidence type="ECO:0000256" key="8">
    <source>
        <dbReference type="ARBA" id="ARBA00049348"/>
    </source>
</evidence>
<comment type="catalytic activity">
    <reaction evidence="1 9">
        <text>a 4-O-methyl-thymidine in DNA + L-cysteinyl-[protein] = a thymidine in DNA + S-methyl-L-cysteinyl-[protein]</text>
        <dbReference type="Rhea" id="RHEA:53428"/>
        <dbReference type="Rhea" id="RHEA-COMP:10131"/>
        <dbReference type="Rhea" id="RHEA-COMP:10132"/>
        <dbReference type="Rhea" id="RHEA-COMP:13555"/>
        <dbReference type="Rhea" id="RHEA-COMP:13556"/>
        <dbReference type="ChEBI" id="CHEBI:29950"/>
        <dbReference type="ChEBI" id="CHEBI:82612"/>
        <dbReference type="ChEBI" id="CHEBI:137386"/>
        <dbReference type="ChEBI" id="CHEBI:137387"/>
        <dbReference type="EC" id="2.1.1.63"/>
    </reaction>
</comment>
<evidence type="ECO:0000256" key="9">
    <source>
        <dbReference type="HAMAP-Rule" id="MF_00772"/>
    </source>
</evidence>
<keyword evidence="12" id="KW-1185">Reference proteome</keyword>
<gene>
    <name evidence="11" type="ORF">GBA65_13735</name>
</gene>
<keyword evidence="6 9" id="KW-0227">DNA damage</keyword>
<dbReference type="Pfam" id="PF01035">
    <property type="entry name" value="DNA_binding_1"/>
    <property type="match status" value="1"/>
</dbReference>
<dbReference type="InterPro" id="IPR036388">
    <property type="entry name" value="WH-like_DNA-bd_sf"/>
</dbReference>
<dbReference type="InterPro" id="IPR023546">
    <property type="entry name" value="MGMT"/>
</dbReference>
<evidence type="ECO:0000256" key="6">
    <source>
        <dbReference type="ARBA" id="ARBA00022763"/>
    </source>
</evidence>
<dbReference type="SUPFAM" id="SSF53155">
    <property type="entry name" value="Methylated DNA-protein cysteine methyltransferase domain"/>
    <property type="match status" value="1"/>
</dbReference>
<comment type="catalytic activity">
    <reaction evidence="8 9">
        <text>a 6-O-methyl-2'-deoxyguanosine in DNA + L-cysteinyl-[protein] = S-methyl-L-cysteinyl-[protein] + a 2'-deoxyguanosine in DNA</text>
        <dbReference type="Rhea" id="RHEA:24000"/>
        <dbReference type="Rhea" id="RHEA-COMP:10131"/>
        <dbReference type="Rhea" id="RHEA-COMP:10132"/>
        <dbReference type="Rhea" id="RHEA-COMP:11367"/>
        <dbReference type="Rhea" id="RHEA-COMP:11368"/>
        <dbReference type="ChEBI" id="CHEBI:29950"/>
        <dbReference type="ChEBI" id="CHEBI:82612"/>
        <dbReference type="ChEBI" id="CHEBI:85445"/>
        <dbReference type="ChEBI" id="CHEBI:85448"/>
        <dbReference type="EC" id="2.1.1.63"/>
    </reaction>
</comment>
<dbReference type="GO" id="GO:0032259">
    <property type="term" value="P:methylation"/>
    <property type="evidence" value="ECO:0007669"/>
    <property type="project" value="UniProtKB-KW"/>
</dbReference>
<keyword evidence="7 9" id="KW-0234">DNA repair</keyword>
<dbReference type="InterPro" id="IPR036217">
    <property type="entry name" value="MethylDNA_cys_MeTrfase_DNAb"/>
</dbReference>
<dbReference type="Gene3D" id="1.10.10.10">
    <property type="entry name" value="Winged helix-like DNA-binding domain superfamily/Winged helix DNA-binding domain"/>
    <property type="match status" value="1"/>
</dbReference>
<dbReference type="KEGG" id="rmar:GBA65_13735"/>
<comment type="subcellular location">
    <subcellularLocation>
        <location evidence="9">Cytoplasm</location>
    </subcellularLocation>
</comment>
<evidence type="ECO:0000313" key="12">
    <source>
        <dbReference type="Proteomes" id="UP000502706"/>
    </source>
</evidence>
<dbReference type="GO" id="GO:0005737">
    <property type="term" value="C:cytoplasm"/>
    <property type="evidence" value="ECO:0007669"/>
    <property type="project" value="UniProtKB-SubCell"/>
</dbReference>
<dbReference type="SUPFAM" id="SSF46767">
    <property type="entry name" value="Methylated DNA-protein cysteine methyltransferase, C-terminal domain"/>
    <property type="match status" value="1"/>
</dbReference>
<dbReference type="InterPro" id="IPR036631">
    <property type="entry name" value="MGMT_N_sf"/>
</dbReference>
<dbReference type="InterPro" id="IPR014048">
    <property type="entry name" value="MethylDNA_cys_MeTrfase_DNA-bd"/>
</dbReference>
<dbReference type="AlphaFoldDB" id="A0A6G8Q2V6"/>
<evidence type="ECO:0000313" key="11">
    <source>
        <dbReference type="EMBL" id="QIN80811.1"/>
    </source>
</evidence>
<dbReference type="PROSITE" id="PS00374">
    <property type="entry name" value="MGMT"/>
    <property type="match status" value="1"/>
</dbReference>
<name>A0A6G8Q2V6_9ACTN</name>
<dbReference type="FunFam" id="1.10.10.10:FF:000214">
    <property type="entry name" value="Methylated-DNA--protein-cysteine methyltransferase"/>
    <property type="match status" value="1"/>
</dbReference>